<feature type="transmembrane region" description="Helical" evidence="10">
    <location>
        <begin position="424"/>
        <end position="440"/>
    </location>
</feature>
<feature type="domain" description="ArnT-like N-terminal" evidence="11">
    <location>
        <begin position="139"/>
        <end position="252"/>
    </location>
</feature>
<gene>
    <name evidence="13" type="ORF">JF887_03215</name>
</gene>
<evidence type="ECO:0000256" key="10">
    <source>
        <dbReference type="RuleBase" id="RU367007"/>
    </source>
</evidence>
<dbReference type="Pfam" id="PF16192">
    <property type="entry name" value="PMT_4TMC"/>
    <property type="match status" value="1"/>
</dbReference>
<dbReference type="GO" id="GO:0012505">
    <property type="term" value="C:endomembrane system"/>
    <property type="evidence" value="ECO:0007669"/>
    <property type="project" value="UniProtKB-SubCell"/>
</dbReference>
<organism evidence="13 14">
    <name type="scientific">Candidatus Amunia macphersoniae</name>
    <dbReference type="NCBI Taxonomy" id="3127014"/>
    <lineage>
        <taxon>Bacteria</taxon>
        <taxon>Bacillati</taxon>
        <taxon>Candidatus Dormiibacterota</taxon>
        <taxon>Candidatus Dormibacteria</taxon>
        <taxon>Candidatus Aeolococcales</taxon>
        <taxon>Candidatus Aeolococcaceae</taxon>
        <taxon>Candidatus Amunia</taxon>
    </lineage>
</organism>
<feature type="transmembrane region" description="Helical" evidence="10">
    <location>
        <begin position="452"/>
        <end position="470"/>
    </location>
</feature>
<feature type="transmembrane region" description="Helical" evidence="10">
    <location>
        <begin position="141"/>
        <end position="163"/>
    </location>
</feature>
<dbReference type="Proteomes" id="UP000614410">
    <property type="component" value="Unassembled WGS sequence"/>
</dbReference>
<comment type="similarity">
    <text evidence="3 10">Belongs to the glycosyltransferase 39 family.</text>
</comment>
<evidence type="ECO:0000256" key="7">
    <source>
        <dbReference type="ARBA" id="ARBA00022989"/>
    </source>
</evidence>
<dbReference type="InterPro" id="IPR027005">
    <property type="entry name" value="PMT-like"/>
</dbReference>
<keyword evidence="4 10" id="KW-0328">Glycosyltransferase</keyword>
<comment type="caution">
    <text evidence="13">The sequence shown here is derived from an EMBL/GenBank/DDBJ whole genome shotgun (WGS) entry which is preliminary data.</text>
</comment>
<evidence type="ECO:0000313" key="14">
    <source>
        <dbReference type="Proteomes" id="UP000614410"/>
    </source>
</evidence>
<feature type="transmembrane region" description="Helical" evidence="10">
    <location>
        <begin position="246"/>
        <end position="269"/>
    </location>
</feature>
<feature type="transmembrane region" description="Helical" evidence="10">
    <location>
        <begin position="170"/>
        <end position="187"/>
    </location>
</feature>
<proteinExistence type="inferred from homology"/>
<comment type="subcellular location">
    <subcellularLocation>
        <location evidence="10">Cell membrane</location>
    </subcellularLocation>
    <subcellularLocation>
        <location evidence="1">Endomembrane system</location>
        <topology evidence="1">Multi-pass membrane protein</topology>
    </subcellularLocation>
</comment>
<sequence>MRAGLRGFLALQRRDLVVVLALFAASMFIRFASPIFPNFLSNPLGGAPLVTWGIGHPYNGGECTASGSGVPIGPPSRDVLSGQVVNHSDVKQCGFVFDEIYFPVDAAKDLRQPAESYFDPEPPLAKLLMAPPIAAMGFQTWSWRTSTAIFGSLLVGLMYLIALRLRRDRWFATAAALFVSLDGLALVESRTGVIDIIAIFFVALFYYVFLLHWQARTRRQWRATLYVMALVAGLAFAAKLTALAPLVVAAALIAARGVSPWIGGLIPAVRRIAGRGRHEVVLWREAAGGFAVLHYVGALLIVGAIFCASFSRYLTVVHPDVYRFTACNPTTVGLTGTAETLQVPTVKVGSLTLPDPVKAVGNIADISSASLQYHEQECHGHPYSSRWYTWPITFHPVLFYYDQVSSATADNPTVSSITDMGNPAVWWLSIFALLACVWRVTRGPPWWRVVSALLGLSSLAVMIVTFHAASPPDTAGGLVKPGALFIVAFAGVLIFAALVTVSAVVSRRFVPAFIVLGYVASWMMWVVGNERRVLFFYHALGMLLFAALALAYVLAGLRNTVLQVGSRRIAVAPVAWAGVIAVVAGFVFFYPVWTAVPMPSTDHQMRLWVDAW</sequence>
<feature type="transmembrane region" description="Helical" evidence="10">
    <location>
        <begin position="193"/>
        <end position="211"/>
    </location>
</feature>
<evidence type="ECO:0000313" key="13">
    <source>
        <dbReference type="EMBL" id="MBJ7608428.1"/>
    </source>
</evidence>
<reference evidence="13 14" key="1">
    <citation type="submission" date="2020-10" db="EMBL/GenBank/DDBJ databases">
        <title>Ca. Dormibacterota MAGs.</title>
        <authorList>
            <person name="Montgomery K."/>
        </authorList>
    </citation>
    <scope>NUCLEOTIDE SEQUENCE [LARGE SCALE GENOMIC DNA]</scope>
    <source>
        <strain evidence="13">Mitchell_Peninsula_5</strain>
    </source>
</reference>
<feature type="transmembrane region" description="Helical" evidence="10">
    <location>
        <begin position="290"/>
        <end position="314"/>
    </location>
</feature>
<dbReference type="InterPro" id="IPR032421">
    <property type="entry name" value="PMT_4TMC"/>
</dbReference>
<evidence type="ECO:0000256" key="6">
    <source>
        <dbReference type="ARBA" id="ARBA00022692"/>
    </source>
</evidence>
<dbReference type="GO" id="GO:0004169">
    <property type="term" value="F:dolichyl-phosphate-mannose-protein mannosyltransferase activity"/>
    <property type="evidence" value="ECO:0007669"/>
    <property type="project" value="UniProtKB-UniRule"/>
</dbReference>
<accession>A0A934KBK5</accession>
<evidence type="ECO:0000256" key="1">
    <source>
        <dbReference type="ARBA" id="ARBA00004127"/>
    </source>
</evidence>
<evidence type="ECO:0000259" key="11">
    <source>
        <dbReference type="Pfam" id="PF02366"/>
    </source>
</evidence>
<comment type="pathway">
    <text evidence="2 10">Protein modification; protein glycosylation.</text>
</comment>
<dbReference type="PANTHER" id="PTHR10050">
    <property type="entry name" value="DOLICHYL-PHOSPHATE-MANNOSE--PROTEIN MANNOSYLTRANSFERASE"/>
    <property type="match status" value="1"/>
</dbReference>
<dbReference type="InterPro" id="IPR003342">
    <property type="entry name" value="ArnT-like_N"/>
</dbReference>
<feature type="transmembrane region" description="Helical" evidence="10">
    <location>
        <begin position="16"/>
        <end position="36"/>
    </location>
</feature>
<keyword evidence="8 10" id="KW-0472">Membrane</keyword>
<keyword evidence="5 10" id="KW-0808">Transferase</keyword>
<comment type="function">
    <text evidence="10">Protein O-mannosyltransferase that catalyzes the transfer of a single mannose residue from a polyprenol phospho-mannosyl lipidic donor to the hydroxyl group of selected serine and threonine residues in acceptor proteins.</text>
</comment>
<name>A0A934KBK5_9BACT</name>
<protein>
    <recommendedName>
        <fullName evidence="9 10">Polyprenol-phosphate-mannose--protein mannosyltransferase</fullName>
        <ecNumber evidence="10">2.4.1.-</ecNumber>
    </recommendedName>
</protein>
<feature type="transmembrane region" description="Helical" evidence="10">
    <location>
        <begin position="509"/>
        <end position="528"/>
    </location>
</feature>
<evidence type="ECO:0000256" key="8">
    <source>
        <dbReference type="ARBA" id="ARBA00023136"/>
    </source>
</evidence>
<dbReference type="Pfam" id="PF02366">
    <property type="entry name" value="PMT"/>
    <property type="match status" value="1"/>
</dbReference>
<dbReference type="EC" id="2.4.1.-" evidence="10"/>
<evidence type="ECO:0000256" key="3">
    <source>
        <dbReference type="ARBA" id="ARBA00007222"/>
    </source>
</evidence>
<dbReference type="GO" id="GO:0005886">
    <property type="term" value="C:plasma membrane"/>
    <property type="evidence" value="ECO:0007669"/>
    <property type="project" value="UniProtKB-SubCell"/>
</dbReference>
<evidence type="ECO:0000256" key="2">
    <source>
        <dbReference type="ARBA" id="ARBA00004922"/>
    </source>
</evidence>
<feature type="transmembrane region" description="Helical" evidence="10">
    <location>
        <begin position="223"/>
        <end position="240"/>
    </location>
</feature>
<dbReference type="AlphaFoldDB" id="A0A934KBK5"/>
<evidence type="ECO:0000256" key="9">
    <source>
        <dbReference type="ARBA" id="ARBA00093617"/>
    </source>
</evidence>
<keyword evidence="7 10" id="KW-1133">Transmembrane helix</keyword>
<evidence type="ECO:0000256" key="4">
    <source>
        <dbReference type="ARBA" id="ARBA00022676"/>
    </source>
</evidence>
<keyword evidence="10" id="KW-1003">Cell membrane</keyword>
<feature type="transmembrane region" description="Helical" evidence="10">
    <location>
        <begin position="534"/>
        <end position="557"/>
    </location>
</feature>
<feature type="transmembrane region" description="Helical" evidence="10">
    <location>
        <begin position="569"/>
        <end position="593"/>
    </location>
</feature>
<evidence type="ECO:0000259" key="12">
    <source>
        <dbReference type="Pfam" id="PF16192"/>
    </source>
</evidence>
<evidence type="ECO:0000256" key="5">
    <source>
        <dbReference type="ARBA" id="ARBA00022679"/>
    </source>
</evidence>
<dbReference type="EMBL" id="JAEKNN010000012">
    <property type="protein sequence ID" value="MBJ7608428.1"/>
    <property type="molecule type" value="Genomic_DNA"/>
</dbReference>
<feature type="transmembrane region" description="Helical" evidence="10">
    <location>
        <begin position="482"/>
        <end position="502"/>
    </location>
</feature>
<keyword evidence="6 10" id="KW-0812">Transmembrane</keyword>
<feature type="domain" description="Protein O-mannosyl-transferase C-terminal four TM" evidence="12">
    <location>
        <begin position="368"/>
        <end position="438"/>
    </location>
</feature>